<keyword evidence="1 2" id="KW-0812">Transmembrane</keyword>
<name>A0A0H5CXU7_9RHOB</name>
<dbReference type="InterPro" id="IPR008279">
    <property type="entry name" value="PEP-util_enz_mobile_dom"/>
</dbReference>
<dbReference type="Gene3D" id="3.50.30.10">
    <property type="entry name" value="Phosphohistidine domain"/>
    <property type="match status" value="1"/>
</dbReference>
<dbReference type="GO" id="GO:0008986">
    <property type="term" value="F:pyruvate, water dikinase activity"/>
    <property type="evidence" value="ECO:0007669"/>
    <property type="project" value="UniProtKB-EC"/>
</dbReference>
<dbReference type="InterPro" id="IPR036637">
    <property type="entry name" value="Phosphohistidine_dom_sf"/>
</dbReference>
<dbReference type="InterPro" id="IPR001307">
    <property type="entry name" value="Thiosulphate_STrfase_CS"/>
</dbReference>
<dbReference type="InterPro" id="IPR051549">
    <property type="entry name" value="PEP_Utilizing_Enz"/>
</dbReference>
<feature type="transmembrane region" description="Helical" evidence="2">
    <location>
        <begin position="48"/>
        <end position="70"/>
    </location>
</feature>
<dbReference type="Pfam" id="PF00581">
    <property type="entry name" value="Rhodanese"/>
    <property type="match status" value="2"/>
</dbReference>
<keyword evidence="2" id="KW-0472">Membrane</keyword>
<comment type="subcellular location">
    <subcellularLocation>
        <location evidence="1">Membrane</location>
        <topology evidence="1">Multi-pass membrane protein</topology>
    </subcellularLocation>
</comment>
<evidence type="ECO:0000313" key="4">
    <source>
        <dbReference type="EMBL" id="CRL09438.1"/>
    </source>
</evidence>
<evidence type="ECO:0000256" key="2">
    <source>
        <dbReference type="SAM" id="Phobius"/>
    </source>
</evidence>
<feature type="transmembrane region" description="Helical" evidence="2">
    <location>
        <begin position="406"/>
        <end position="426"/>
    </location>
</feature>
<dbReference type="Pfam" id="PF02096">
    <property type="entry name" value="60KD_IMP"/>
    <property type="match status" value="1"/>
</dbReference>
<dbReference type="Pfam" id="PF01326">
    <property type="entry name" value="PPDK_N"/>
    <property type="match status" value="2"/>
</dbReference>
<sequence length="1341" mass="145712">MLTQTHRSSQPLRRPLWACVAVCCLAPGAAWAIPSPELVIGSVSSLSQVLAVGVAMVSGLGAVVAAKLGFQPKKGAEARRYPVKLISGLVLFALALAFLNYWQFSTQKAADQARLQATLVRPAQFDGTKIKDATLKETSFSKQSDHPLAMSTEDAAAALEDGETVFFDIRETGENAMGTLPGSTHIRFPDFLQSRPVQPGQKVVLFCHNGNRSSETCAELAKLGIDCSFIAGGIEKWIVEGREFSDKDVKTLSDLRAIPEYPGRDTLLTTAEFTDLLNTEDLQIVDTRYPGDFASGHLPGAINIPIRKMTTQDLMAQIALLDPDKPTLAACYDRRSCFMSQVLGLELSQQGIDFLGRYTLPWEYFVAPKPKPHVQAWLADQQSGLWDKAISALAAGLLWVHERSHILWGLLALSLITRILILPVALKSERDQIITGETADEMKELKERLAHDPVRKARAVQAFYAEKGLTPMKNLTALLFLPVMMLGVSAAQEASASLQTPFLWMADLGLPDPLFIMPALFCALAAIYLLWAVAKTRRQKQLWMILGVPALFAMVFSLTGAANAYLCFSLSLLLVQRAYVTGLHRKLGDALSLRAHKRRLAKLPRGVIPMGYTEELEQAGNKALRLSILKNAGLPVPGGVIVRSDAIHDYKAMSDTQKDVFAAHVFALAGGKPVAVRSSASNEDGADQSFAGVFESVLDVTADTIRSALDEVVQSFSSERAASYSGEGDSADQGNIVVQEMVQAEYAGVLFTQDPMAPGMTMVEWVEGCGEDLVSGRVTPTSLRFGRYSGLPADETQDTTLDLAPLLALGKQIEDTFGCPQDVEWAYANGRFQIVQSRDITTLTLGSEAEQVRLREWRDLLDQYGDATADQTILEQDEMSEVLPRPTPLSFSLMGSLWAPGGSVDLACRALSVPYNLSENRPGHLVNLFGKTYVDVQLKDQMTLKLTAAKAKQLRKQARLMIDRFRGETLPALTDQLAFWQAVDYRALPLPKQLEAIQTLRDMFVTDIYVEAEKVNILAGFTMGEASTAAAGDPAIRSHLMHAELPHAPSSLLSSCTGEAAEARAQALMGHRSIFDYELSAPRYSEAPALLSSLLDSAVEPISGSVHTPANLPDDLHETVELAIAYQDLKEQAKHEALRVLAELRRALLGLAETTGLDDLVFYLTMEEILSGNWDALAALRSKAEARKNREDLRKRSAPSEVSLTLRDCELLSLGAQAGSGDGSLGGTCVAGSGSVKARIFWVEDETAIGPEVFDGFQDGDILACRMINPAWLPYVQRSGAVLSEVGGWLSHMAIVAREKDILMLVACKGLDQLTHGDEVTVSDDGSITAPGVEDLQVVSA</sequence>
<dbReference type="CDD" id="cd00158">
    <property type="entry name" value="RHOD"/>
    <property type="match status" value="2"/>
</dbReference>
<dbReference type="InterPro" id="IPR036873">
    <property type="entry name" value="Rhodanese-like_dom_sf"/>
</dbReference>
<keyword evidence="4" id="KW-0670">Pyruvate</keyword>
<dbReference type="Proteomes" id="UP000043764">
    <property type="component" value="Unassembled WGS sequence"/>
</dbReference>
<dbReference type="GO" id="GO:0004792">
    <property type="term" value="F:thiosulfate-cyanide sulfurtransferase activity"/>
    <property type="evidence" value="ECO:0007669"/>
    <property type="project" value="InterPro"/>
</dbReference>
<feature type="domain" description="Rhodanese" evidence="3">
    <location>
        <begin position="160"/>
        <end position="246"/>
    </location>
</feature>
<dbReference type="Gene3D" id="3.30.470.20">
    <property type="entry name" value="ATP-grasp fold, B domain"/>
    <property type="match status" value="2"/>
</dbReference>
<dbReference type="SUPFAM" id="SSF56059">
    <property type="entry name" value="Glutathione synthetase ATP-binding domain-like"/>
    <property type="match status" value="1"/>
</dbReference>
<feature type="domain" description="Rhodanese" evidence="3">
    <location>
        <begin position="278"/>
        <end position="363"/>
    </location>
</feature>
<dbReference type="GO" id="GO:0005524">
    <property type="term" value="F:ATP binding"/>
    <property type="evidence" value="ECO:0007669"/>
    <property type="project" value="InterPro"/>
</dbReference>
<dbReference type="PANTHER" id="PTHR43615">
    <property type="entry name" value="PHOSPHOENOLPYRUVATE SYNTHASE-RELATED"/>
    <property type="match status" value="1"/>
</dbReference>
<dbReference type="SMART" id="SM00450">
    <property type="entry name" value="RHOD"/>
    <property type="match status" value="2"/>
</dbReference>
<comment type="similarity">
    <text evidence="1">Belongs to the OXA1/ALB3/YidC family.</text>
</comment>
<dbReference type="InterPro" id="IPR001763">
    <property type="entry name" value="Rhodanese-like_dom"/>
</dbReference>
<evidence type="ECO:0000313" key="5">
    <source>
        <dbReference type="Proteomes" id="UP000043764"/>
    </source>
</evidence>
<dbReference type="EC" id="2.7.9.2" evidence="4"/>
<dbReference type="SUPFAM" id="SSF52821">
    <property type="entry name" value="Rhodanese/Cell cycle control phosphatase"/>
    <property type="match status" value="2"/>
</dbReference>
<dbReference type="GO" id="GO:0016020">
    <property type="term" value="C:membrane"/>
    <property type="evidence" value="ECO:0007669"/>
    <property type="project" value="UniProtKB-SubCell"/>
</dbReference>
<dbReference type="InterPro" id="IPR002192">
    <property type="entry name" value="PPDK_AMP/ATP-bd"/>
</dbReference>
<proteinExistence type="inferred from homology"/>
<organism evidence="4 5">
    <name type="scientific">Phaeobacter italicus</name>
    <dbReference type="NCBI Taxonomy" id="481446"/>
    <lineage>
        <taxon>Bacteria</taxon>
        <taxon>Pseudomonadati</taxon>
        <taxon>Pseudomonadota</taxon>
        <taxon>Alphaproteobacteria</taxon>
        <taxon>Rhodobacterales</taxon>
        <taxon>Roseobacteraceae</taxon>
        <taxon>Phaeobacter</taxon>
    </lineage>
</organism>
<keyword evidence="5" id="KW-1185">Reference proteome</keyword>
<keyword evidence="4" id="KW-0808">Transferase</keyword>
<evidence type="ECO:0000256" key="1">
    <source>
        <dbReference type="RuleBase" id="RU003945"/>
    </source>
</evidence>
<feature type="transmembrane region" description="Helical" evidence="2">
    <location>
        <begin position="543"/>
        <end position="566"/>
    </location>
</feature>
<gene>
    <name evidence="4" type="primary">ppsA</name>
    <name evidence="4" type="ORF">NIT7321_00268</name>
</gene>
<dbReference type="InterPro" id="IPR028055">
    <property type="entry name" value="YidC/Oxa/ALB_C"/>
</dbReference>
<dbReference type="STRING" id="481446.NIT7645_03579"/>
<accession>A0A0H5CXU7</accession>
<dbReference type="Gene3D" id="3.30.1490.20">
    <property type="entry name" value="ATP-grasp fold, A domain"/>
    <property type="match status" value="1"/>
</dbReference>
<feature type="transmembrane region" description="Helical" evidence="2">
    <location>
        <begin position="514"/>
        <end position="531"/>
    </location>
</feature>
<dbReference type="EMBL" id="CVRL01000003">
    <property type="protein sequence ID" value="CRL09438.1"/>
    <property type="molecule type" value="Genomic_DNA"/>
</dbReference>
<dbReference type="PROSITE" id="PS50206">
    <property type="entry name" value="RHODANESE_3"/>
    <property type="match status" value="2"/>
</dbReference>
<dbReference type="InterPro" id="IPR013815">
    <property type="entry name" value="ATP_grasp_subdomain_1"/>
</dbReference>
<feature type="transmembrane region" description="Helical" evidence="2">
    <location>
        <begin position="82"/>
        <end position="102"/>
    </location>
</feature>
<dbReference type="Gene3D" id="3.40.250.10">
    <property type="entry name" value="Rhodanese-like domain"/>
    <property type="match status" value="2"/>
</dbReference>
<protein>
    <submittedName>
        <fullName evidence="4">Phosphoenolpyruvate synthase</fullName>
        <ecNumber evidence="4">2.7.9.2</ecNumber>
    </submittedName>
</protein>
<evidence type="ECO:0000259" key="3">
    <source>
        <dbReference type="PROSITE" id="PS50206"/>
    </source>
</evidence>
<keyword evidence="2" id="KW-1133">Transmembrane helix</keyword>
<feature type="transmembrane region" description="Helical" evidence="2">
    <location>
        <begin position="475"/>
        <end position="494"/>
    </location>
</feature>
<dbReference type="PANTHER" id="PTHR43615:SF1">
    <property type="entry name" value="PPDK_N DOMAIN-CONTAINING PROTEIN"/>
    <property type="match status" value="1"/>
</dbReference>
<dbReference type="SUPFAM" id="SSF52009">
    <property type="entry name" value="Phosphohistidine domain"/>
    <property type="match status" value="1"/>
</dbReference>
<reference evidence="5" key="1">
    <citation type="submission" date="2015-05" db="EMBL/GenBank/DDBJ databases">
        <authorList>
            <person name="Rodrigo-Torres Lidia"/>
            <person name="Arahal R.David."/>
        </authorList>
    </citation>
    <scope>NUCLEOTIDE SEQUENCE [LARGE SCALE GENOMIC DNA]</scope>
    <source>
        <strain evidence="5">CECT 7321</strain>
    </source>
</reference>
<dbReference type="Pfam" id="PF00391">
    <property type="entry name" value="PEP-utilizers"/>
    <property type="match status" value="1"/>
</dbReference>
<dbReference type="PROSITE" id="PS00380">
    <property type="entry name" value="RHODANESE_1"/>
    <property type="match status" value="1"/>
</dbReference>